<organism evidence="1 2">
    <name type="scientific">Listeria ivanovii</name>
    <dbReference type="NCBI Taxonomy" id="1638"/>
    <lineage>
        <taxon>Bacteria</taxon>
        <taxon>Bacillati</taxon>
        <taxon>Bacillota</taxon>
        <taxon>Bacilli</taxon>
        <taxon>Bacillales</taxon>
        <taxon>Listeriaceae</taxon>
        <taxon>Listeria</taxon>
    </lineage>
</organism>
<dbReference type="RefSeq" id="WP_003718614.1">
    <property type="nucleotide sequence ID" value="NZ_FNMX01000011.1"/>
</dbReference>
<proteinExistence type="predicted"/>
<evidence type="ECO:0000313" key="2">
    <source>
        <dbReference type="Proteomes" id="UP000183610"/>
    </source>
</evidence>
<protein>
    <submittedName>
        <fullName evidence="1">Uncharacterized protein</fullName>
    </submittedName>
</protein>
<dbReference type="AlphaFoldDB" id="A0AAX2DRU8"/>
<dbReference type="EMBL" id="FNMX01000011">
    <property type="protein sequence ID" value="SDX14105.1"/>
    <property type="molecule type" value="Genomic_DNA"/>
</dbReference>
<dbReference type="Proteomes" id="UP000183610">
    <property type="component" value="Unassembled WGS sequence"/>
</dbReference>
<sequence>MREWVIKEENIEYKISLGRLTYLKGNKNEWESVIKSILSYFNNRKTMTIISQDNQILKPKDYQMVFLKQEAMLDVYDTNNNYLKSKKDDFINKVMLSPMYQDFLESWEMLQEEVDFLSKQKKILAQDKFSLLSFDKKDLTKKLNWEIINSDFSDEDKKLELINLYAKELFNKQVLFFIEMPEKTIISEEGIKKFQLHVEKMLTRGINVFIISEHIWMDGVTNHFYFNDVVNELQILAKKEQIFERIPLFVEESDWIKAINWSMLAVDNYGGKMVELKLEAVDNLVVFVLVYFIFIYNEWRIIVDYKGIPANIIVYLDRLI</sequence>
<accession>A0AAX2DRU8</accession>
<reference evidence="1 2" key="1">
    <citation type="submission" date="2016-10" db="EMBL/GenBank/DDBJ databases">
        <authorList>
            <person name="Varghese N."/>
            <person name="Submissions S."/>
        </authorList>
    </citation>
    <scope>NUCLEOTIDE SEQUENCE [LARGE SCALE GENOMIC DNA]</scope>
    <source>
        <strain evidence="1 2">ATCC 49954</strain>
    </source>
</reference>
<name>A0AAX2DRU8_LISIV</name>
<evidence type="ECO:0000313" key="1">
    <source>
        <dbReference type="EMBL" id="SDX14105.1"/>
    </source>
</evidence>
<comment type="caution">
    <text evidence="1">The sequence shown here is derived from an EMBL/GenBank/DDBJ whole genome shotgun (WGS) entry which is preliminary data.</text>
</comment>
<gene>
    <name evidence="1" type="ORF">SAMN05421782_111103</name>
</gene>